<gene>
    <name evidence="2" type="ORF">MPEBLZ_03050</name>
</gene>
<feature type="non-terminal residue" evidence="2">
    <location>
        <position position="1"/>
    </location>
</feature>
<keyword evidence="2" id="KW-0670">Pyruvate</keyword>
<dbReference type="EMBL" id="LKCM01000237">
    <property type="protein sequence ID" value="KPQ42334.1"/>
    <property type="molecule type" value="Genomic_DNA"/>
</dbReference>
<dbReference type="Pfam" id="PF01817">
    <property type="entry name" value="CM_2"/>
    <property type="match status" value="1"/>
</dbReference>
<evidence type="ECO:0000259" key="1">
    <source>
        <dbReference type="Pfam" id="PF01817"/>
    </source>
</evidence>
<comment type="caution">
    <text evidence="2">The sequence shown here is derived from an EMBL/GenBank/DDBJ whole genome shotgun (WGS) entry which is preliminary data.</text>
</comment>
<sequence>KFKKTTQDVKAPSRVEEVISKVRGIAVEHDLDPDIVEKIYRMMISCFIDYEMKIHKR</sequence>
<keyword evidence="2" id="KW-0456">Lyase</keyword>
<dbReference type="Gene3D" id="1.20.59.10">
    <property type="entry name" value="Chorismate mutase"/>
    <property type="match status" value="1"/>
</dbReference>
<evidence type="ECO:0000313" key="3">
    <source>
        <dbReference type="Proteomes" id="UP000050360"/>
    </source>
</evidence>
<proteinExistence type="predicted"/>
<dbReference type="Proteomes" id="UP000050360">
    <property type="component" value="Unassembled WGS sequence"/>
</dbReference>
<feature type="domain" description="Chorismate mutase" evidence="1">
    <location>
        <begin position="1"/>
        <end position="51"/>
    </location>
</feature>
<dbReference type="GO" id="GO:0004106">
    <property type="term" value="F:chorismate mutase activity"/>
    <property type="evidence" value="ECO:0007669"/>
    <property type="project" value="InterPro"/>
</dbReference>
<protein>
    <submittedName>
        <fullName evidence="2">Isochorismate-pyruvate lyase</fullName>
    </submittedName>
</protein>
<name>A0A0P7ZCF9_9EURY</name>
<dbReference type="InterPro" id="IPR002701">
    <property type="entry name" value="CM_II_prokaryot"/>
</dbReference>
<organism evidence="2 3">
    <name type="scientific">Candidatus Methanoperedens nitratireducens</name>
    <dbReference type="NCBI Taxonomy" id="1392998"/>
    <lineage>
        <taxon>Archaea</taxon>
        <taxon>Methanobacteriati</taxon>
        <taxon>Methanobacteriota</taxon>
        <taxon>Stenosarchaea group</taxon>
        <taxon>Methanomicrobia</taxon>
        <taxon>Methanosarcinales</taxon>
        <taxon>ANME-2 cluster</taxon>
        <taxon>Candidatus Methanoperedentaceae</taxon>
        <taxon>Candidatus Methanoperedens</taxon>
    </lineage>
</organism>
<accession>A0A0P7ZCF9</accession>
<reference evidence="2 3" key="1">
    <citation type="submission" date="2015-09" db="EMBL/GenBank/DDBJ databases">
        <title>A metagenomics-based metabolic model of nitrate-dependent anaerobic oxidation of methane by Methanoperedens-like archaea.</title>
        <authorList>
            <person name="Arshad A."/>
            <person name="Speth D.R."/>
            <person name="De Graaf R.M."/>
            <person name="Op Den Camp H.J."/>
            <person name="Jetten M.S."/>
            <person name="Welte C.U."/>
        </authorList>
    </citation>
    <scope>NUCLEOTIDE SEQUENCE [LARGE SCALE GENOMIC DNA]</scope>
</reference>
<dbReference type="GO" id="GO:0016829">
    <property type="term" value="F:lyase activity"/>
    <property type="evidence" value="ECO:0007669"/>
    <property type="project" value="UniProtKB-KW"/>
</dbReference>
<dbReference type="InterPro" id="IPR036263">
    <property type="entry name" value="Chorismate_II_sf"/>
</dbReference>
<dbReference type="GO" id="GO:0046417">
    <property type="term" value="P:chorismate metabolic process"/>
    <property type="evidence" value="ECO:0007669"/>
    <property type="project" value="InterPro"/>
</dbReference>
<dbReference type="SUPFAM" id="SSF48600">
    <property type="entry name" value="Chorismate mutase II"/>
    <property type="match status" value="1"/>
</dbReference>
<dbReference type="InterPro" id="IPR036979">
    <property type="entry name" value="CM_dom_sf"/>
</dbReference>
<dbReference type="AlphaFoldDB" id="A0A0P7ZCF9"/>
<evidence type="ECO:0000313" key="2">
    <source>
        <dbReference type="EMBL" id="KPQ42334.1"/>
    </source>
</evidence>